<dbReference type="OrthoDB" id="1666376at2759"/>
<dbReference type="CDD" id="cd10017">
    <property type="entry name" value="B3_DNA"/>
    <property type="match status" value="2"/>
</dbReference>
<sequence length="388" mass="45637">MDEFRGRKDEFQDNGPSFLKINFGRQITEHTRIPPKFVKHLPKELPERAILRGPSGDEWPVKLWKTRNDIYLQDGWKQFYRDNSLGDNEFLLFKYNGGLCFDVHIFGKDACERVYVPLIKTNHETASSCGKRPVGRPRKTSLPSVLGKNHETASSSGKRPPGRPRKTSLPSVLHESKPRNDSPAQHILHDEAEQVMRFKEKDIRKRIKTEEKALPTQEMDSPLRFYEEKDTERKINTEDTDLPFGRKRSHSSRYVSRQKNHPIETKRSKVSKRVESFTSDLPYFETCMGLCSVEKKFIQHVPTRFARKHLPEQHMTKIILRNSEDKSCWEVIYVSRGRNRWFYRGWRIFVRDNKLKVGDTCIFELLAKNEMRVHIFRALRENSASCNF</sequence>
<dbReference type="Gene3D" id="2.40.330.10">
    <property type="entry name" value="DNA-binding pseudobarrel domain"/>
    <property type="match status" value="2"/>
</dbReference>
<dbReference type="GO" id="GO:0005634">
    <property type="term" value="C:nucleus"/>
    <property type="evidence" value="ECO:0007669"/>
    <property type="project" value="UniProtKB-SubCell"/>
</dbReference>
<dbReference type="InterPro" id="IPR015300">
    <property type="entry name" value="DNA-bd_pseudobarrel_sf"/>
</dbReference>
<evidence type="ECO:0000256" key="6">
    <source>
        <dbReference type="SAM" id="MobiDB-lite"/>
    </source>
</evidence>
<feature type="compositionally biased region" description="Basic residues" evidence="6">
    <location>
        <begin position="245"/>
        <end position="260"/>
    </location>
</feature>
<comment type="caution">
    <text evidence="8">The sequence shown here is derived from an EMBL/GenBank/DDBJ whole genome shotgun (WGS) entry which is preliminary data.</text>
</comment>
<dbReference type="Proteomes" id="UP000516437">
    <property type="component" value="Chromosome 7"/>
</dbReference>
<dbReference type="SMART" id="SM01019">
    <property type="entry name" value="B3"/>
    <property type="match status" value="2"/>
</dbReference>
<keyword evidence="3" id="KW-0238">DNA-binding</keyword>
<proteinExistence type="predicted"/>
<dbReference type="InterPro" id="IPR044837">
    <property type="entry name" value="REM16-like"/>
</dbReference>
<dbReference type="InterPro" id="IPR003340">
    <property type="entry name" value="B3_DNA-bd"/>
</dbReference>
<accession>A0A6A1V3A0</accession>
<keyword evidence="9" id="KW-1185">Reference proteome</keyword>
<evidence type="ECO:0000256" key="2">
    <source>
        <dbReference type="ARBA" id="ARBA00023015"/>
    </source>
</evidence>
<protein>
    <recommendedName>
        <fullName evidence="7">TF-B3 domain-containing protein</fullName>
    </recommendedName>
</protein>
<evidence type="ECO:0000313" key="9">
    <source>
        <dbReference type="Proteomes" id="UP000516437"/>
    </source>
</evidence>
<evidence type="ECO:0000256" key="3">
    <source>
        <dbReference type="ARBA" id="ARBA00023125"/>
    </source>
</evidence>
<dbReference type="PANTHER" id="PTHR31391">
    <property type="entry name" value="B3 DOMAIN-CONTAINING PROTEIN OS11G0197600-RELATED"/>
    <property type="match status" value="1"/>
</dbReference>
<dbReference type="Pfam" id="PF02362">
    <property type="entry name" value="B3"/>
    <property type="match status" value="2"/>
</dbReference>
<keyword evidence="2" id="KW-0805">Transcription regulation</keyword>
<keyword evidence="4" id="KW-0804">Transcription</keyword>
<name>A0A6A1V3A0_9ROSI</name>
<evidence type="ECO:0000313" key="8">
    <source>
        <dbReference type="EMBL" id="KAB1207192.1"/>
    </source>
</evidence>
<organism evidence="8 9">
    <name type="scientific">Morella rubra</name>
    <name type="common">Chinese bayberry</name>
    <dbReference type="NCBI Taxonomy" id="262757"/>
    <lineage>
        <taxon>Eukaryota</taxon>
        <taxon>Viridiplantae</taxon>
        <taxon>Streptophyta</taxon>
        <taxon>Embryophyta</taxon>
        <taxon>Tracheophyta</taxon>
        <taxon>Spermatophyta</taxon>
        <taxon>Magnoliopsida</taxon>
        <taxon>eudicotyledons</taxon>
        <taxon>Gunneridae</taxon>
        <taxon>Pentapetalae</taxon>
        <taxon>rosids</taxon>
        <taxon>fabids</taxon>
        <taxon>Fagales</taxon>
        <taxon>Myricaceae</taxon>
        <taxon>Morella</taxon>
    </lineage>
</organism>
<dbReference type="GO" id="GO:0003677">
    <property type="term" value="F:DNA binding"/>
    <property type="evidence" value="ECO:0007669"/>
    <property type="project" value="UniProtKB-KW"/>
</dbReference>
<keyword evidence="5" id="KW-0539">Nucleus</keyword>
<dbReference type="AlphaFoldDB" id="A0A6A1V3A0"/>
<feature type="region of interest" description="Disordered" evidence="6">
    <location>
        <begin position="240"/>
        <end position="268"/>
    </location>
</feature>
<comment type="subcellular location">
    <subcellularLocation>
        <location evidence="1">Nucleus</location>
    </subcellularLocation>
</comment>
<reference evidence="8 9" key="1">
    <citation type="journal article" date="2019" name="Plant Biotechnol. J.">
        <title>The red bayberry genome and genetic basis of sex determination.</title>
        <authorList>
            <person name="Jia H.M."/>
            <person name="Jia H.J."/>
            <person name="Cai Q.L."/>
            <person name="Wang Y."/>
            <person name="Zhao H.B."/>
            <person name="Yang W.F."/>
            <person name="Wang G.Y."/>
            <person name="Li Y.H."/>
            <person name="Zhan D.L."/>
            <person name="Shen Y.T."/>
            <person name="Niu Q.F."/>
            <person name="Chang L."/>
            <person name="Qiu J."/>
            <person name="Zhao L."/>
            <person name="Xie H.B."/>
            <person name="Fu W.Y."/>
            <person name="Jin J."/>
            <person name="Li X.W."/>
            <person name="Jiao Y."/>
            <person name="Zhou C.C."/>
            <person name="Tu T."/>
            <person name="Chai C.Y."/>
            <person name="Gao J.L."/>
            <person name="Fan L.J."/>
            <person name="van de Weg E."/>
            <person name="Wang J.Y."/>
            <person name="Gao Z.S."/>
        </authorList>
    </citation>
    <scope>NUCLEOTIDE SEQUENCE [LARGE SCALE GENOMIC DNA]</scope>
    <source>
        <tissue evidence="8">Leaves</tissue>
    </source>
</reference>
<dbReference type="EMBL" id="RXIC02000025">
    <property type="protein sequence ID" value="KAB1207192.1"/>
    <property type="molecule type" value="Genomic_DNA"/>
</dbReference>
<feature type="region of interest" description="Disordered" evidence="6">
    <location>
        <begin position="125"/>
        <end position="193"/>
    </location>
</feature>
<evidence type="ECO:0000256" key="1">
    <source>
        <dbReference type="ARBA" id="ARBA00004123"/>
    </source>
</evidence>
<dbReference type="SUPFAM" id="SSF101936">
    <property type="entry name" value="DNA-binding pseudobarrel domain"/>
    <property type="match status" value="2"/>
</dbReference>
<gene>
    <name evidence="8" type="ORF">CJ030_MR7G011513</name>
</gene>
<evidence type="ECO:0000256" key="5">
    <source>
        <dbReference type="ARBA" id="ARBA00023242"/>
    </source>
</evidence>
<evidence type="ECO:0000259" key="7">
    <source>
        <dbReference type="PROSITE" id="PS50863"/>
    </source>
</evidence>
<evidence type="ECO:0000256" key="4">
    <source>
        <dbReference type="ARBA" id="ARBA00023163"/>
    </source>
</evidence>
<feature type="domain" description="TF-B3" evidence="7">
    <location>
        <begin position="284"/>
        <end position="379"/>
    </location>
</feature>
<feature type="domain" description="TF-B3" evidence="7">
    <location>
        <begin position="33"/>
        <end position="109"/>
    </location>
</feature>
<dbReference type="PANTHER" id="PTHR31391:SF106">
    <property type="entry name" value="B3 DOMAIN-CONTAINING PROTEIN OS01G0723500"/>
    <property type="match status" value="1"/>
</dbReference>
<dbReference type="PROSITE" id="PS50863">
    <property type="entry name" value="B3"/>
    <property type="match status" value="2"/>
</dbReference>